<evidence type="ECO:0000256" key="2">
    <source>
        <dbReference type="SAM" id="MobiDB-lite"/>
    </source>
</evidence>
<evidence type="ECO:0000256" key="1">
    <source>
        <dbReference type="SAM" id="Coils"/>
    </source>
</evidence>
<feature type="compositionally biased region" description="Polar residues" evidence="2">
    <location>
        <begin position="316"/>
        <end position="329"/>
    </location>
</feature>
<keyword evidence="1" id="KW-0175">Coiled coil</keyword>
<accession>A0AAV9VEE4</accession>
<feature type="compositionally biased region" description="Polar residues" evidence="2">
    <location>
        <begin position="361"/>
        <end position="374"/>
    </location>
</feature>
<feature type="compositionally biased region" description="Acidic residues" evidence="2">
    <location>
        <begin position="386"/>
        <end position="398"/>
    </location>
</feature>
<sequence>MDEEDPELDAVLHTPDALKYFIKKVRVELNVKDDVPMDYETSQRVFHLAQEKLTAALKLDAEKVEKEERQKWYREFEKRRIDEDYNPVADLEPEKQEQELAAIVQLTEHRRDKLAKILGEEALPEIVKTEAETQRGWLFLSHRHRVMKQEAKEKLEREVEQEVANRERLQQARKEEEARIRQRQKVDEIRYAIFLTEHYWPAPEDVDINQDPKKILQEGLERCRKIKASPKLMAACRQKKYDEEREQIRRQIDELRKREEELLELREQIRVEQEQLSDHEEGLCDYEEHLYQREVALREREEEAGIFNYGKKEALQSGQVTPTQATEAGSQPDDATDESEESSALKQAHHSGEIGTGEYNYLTNAEYPQNTEVETSCDENQGAGVDDTDDSHYEEEDIQQGQQPDSEAQEGDYADESPEMNPEQYGDESVQGGSGIVHEQDEEEDIQRSEEDEYEGHPGPYHAGDDESNGPEHYDNQHLGDDESQVNADDFVLQVHGLTQEEAQQAHAFFMEQGRLRRLRDQEVASYTTPRERANVANYYNDEIERRAENFVAWRDAILRQRLGPWGHLPNQILDRLAMQRPGSDRSPNHIDI</sequence>
<feature type="coiled-coil region" evidence="1">
    <location>
        <begin position="238"/>
        <end position="282"/>
    </location>
</feature>
<evidence type="ECO:0008006" key="5">
    <source>
        <dbReference type="Google" id="ProtNLM"/>
    </source>
</evidence>
<name>A0AAV9VEE4_9PEZI</name>
<feature type="compositionally biased region" description="Acidic residues" evidence="2">
    <location>
        <begin position="407"/>
        <end position="418"/>
    </location>
</feature>
<feature type="compositionally biased region" description="Basic and acidic residues" evidence="2">
    <location>
        <begin position="470"/>
        <end position="481"/>
    </location>
</feature>
<evidence type="ECO:0000313" key="3">
    <source>
        <dbReference type="EMBL" id="KAK6359938.1"/>
    </source>
</evidence>
<protein>
    <recommendedName>
        <fullName evidence="5">Coiled-coil domain-containing protein</fullName>
    </recommendedName>
</protein>
<dbReference type="AlphaFoldDB" id="A0AAV9VEE4"/>
<evidence type="ECO:0000313" key="4">
    <source>
        <dbReference type="Proteomes" id="UP001375240"/>
    </source>
</evidence>
<dbReference type="Proteomes" id="UP001375240">
    <property type="component" value="Unassembled WGS sequence"/>
</dbReference>
<reference evidence="3 4" key="1">
    <citation type="submission" date="2019-10" db="EMBL/GenBank/DDBJ databases">
        <authorList>
            <person name="Palmer J.M."/>
        </authorList>
    </citation>
    <scope>NUCLEOTIDE SEQUENCE [LARGE SCALE GENOMIC DNA]</scope>
    <source>
        <strain evidence="3 4">TWF696</strain>
    </source>
</reference>
<keyword evidence="4" id="KW-1185">Reference proteome</keyword>
<organism evidence="3 4">
    <name type="scientific">Orbilia brochopaga</name>
    <dbReference type="NCBI Taxonomy" id="3140254"/>
    <lineage>
        <taxon>Eukaryota</taxon>
        <taxon>Fungi</taxon>
        <taxon>Dikarya</taxon>
        <taxon>Ascomycota</taxon>
        <taxon>Pezizomycotina</taxon>
        <taxon>Orbiliomycetes</taxon>
        <taxon>Orbiliales</taxon>
        <taxon>Orbiliaceae</taxon>
        <taxon>Orbilia</taxon>
    </lineage>
</organism>
<dbReference type="EMBL" id="JAVHNQ010000001">
    <property type="protein sequence ID" value="KAK6359938.1"/>
    <property type="molecule type" value="Genomic_DNA"/>
</dbReference>
<feature type="region of interest" description="Disordered" evidence="2">
    <location>
        <begin position="315"/>
        <end position="482"/>
    </location>
</feature>
<proteinExistence type="predicted"/>
<feature type="compositionally biased region" description="Acidic residues" evidence="2">
    <location>
        <begin position="440"/>
        <end position="454"/>
    </location>
</feature>
<gene>
    <name evidence="3" type="ORF">TWF696_001064</name>
</gene>
<feature type="coiled-coil region" evidence="1">
    <location>
        <begin position="145"/>
        <end position="186"/>
    </location>
</feature>
<comment type="caution">
    <text evidence="3">The sequence shown here is derived from an EMBL/GenBank/DDBJ whole genome shotgun (WGS) entry which is preliminary data.</text>
</comment>